<dbReference type="EMBL" id="JANPWB010000003">
    <property type="protein sequence ID" value="KAJ1199808.1"/>
    <property type="molecule type" value="Genomic_DNA"/>
</dbReference>
<dbReference type="Proteomes" id="UP001066276">
    <property type="component" value="Chromosome 2_1"/>
</dbReference>
<evidence type="ECO:0000313" key="2">
    <source>
        <dbReference type="Proteomes" id="UP001066276"/>
    </source>
</evidence>
<evidence type="ECO:0000313" key="1">
    <source>
        <dbReference type="EMBL" id="KAJ1199808.1"/>
    </source>
</evidence>
<dbReference type="AlphaFoldDB" id="A0AAV7VHN4"/>
<accession>A0AAV7VHN4</accession>
<organism evidence="1 2">
    <name type="scientific">Pleurodeles waltl</name>
    <name type="common">Iberian ribbed newt</name>
    <dbReference type="NCBI Taxonomy" id="8319"/>
    <lineage>
        <taxon>Eukaryota</taxon>
        <taxon>Metazoa</taxon>
        <taxon>Chordata</taxon>
        <taxon>Craniata</taxon>
        <taxon>Vertebrata</taxon>
        <taxon>Euteleostomi</taxon>
        <taxon>Amphibia</taxon>
        <taxon>Batrachia</taxon>
        <taxon>Caudata</taxon>
        <taxon>Salamandroidea</taxon>
        <taxon>Salamandridae</taxon>
        <taxon>Pleurodelinae</taxon>
        <taxon>Pleurodeles</taxon>
    </lineage>
</organism>
<sequence>MRAGKPGRGAWAYLPRSLDRAACLRPVNRPETPGGVILEACSPEAGERRQFVGPSLVGLLVLLRGAVLGAQASGPGLHRAGSDGTQSDLRADLLLVGKSWSPLDYGVARLGH</sequence>
<proteinExistence type="predicted"/>
<protein>
    <submittedName>
        <fullName evidence="1">Uncharacterized protein</fullName>
    </submittedName>
</protein>
<comment type="caution">
    <text evidence="1">The sequence shown here is derived from an EMBL/GenBank/DDBJ whole genome shotgun (WGS) entry which is preliminary data.</text>
</comment>
<gene>
    <name evidence="1" type="ORF">NDU88_003640</name>
</gene>
<reference evidence="1" key="1">
    <citation type="journal article" date="2022" name="bioRxiv">
        <title>Sequencing and chromosome-scale assembly of the giantPleurodeles waltlgenome.</title>
        <authorList>
            <person name="Brown T."/>
            <person name="Elewa A."/>
            <person name="Iarovenko S."/>
            <person name="Subramanian E."/>
            <person name="Araus A.J."/>
            <person name="Petzold A."/>
            <person name="Susuki M."/>
            <person name="Suzuki K.-i.T."/>
            <person name="Hayashi T."/>
            <person name="Toyoda A."/>
            <person name="Oliveira C."/>
            <person name="Osipova E."/>
            <person name="Leigh N.D."/>
            <person name="Simon A."/>
            <person name="Yun M.H."/>
        </authorList>
    </citation>
    <scope>NUCLEOTIDE SEQUENCE</scope>
    <source>
        <strain evidence="1">20211129_DDA</strain>
        <tissue evidence="1">Liver</tissue>
    </source>
</reference>
<name>A0AAV7VHN4_PLEWA</name>
<keyword evidence="2" id="KW-1185">Reference proteome</keyword>